<organism evidence="9 10">
    <name type="scientific">Pontibacter ruber</name>
    <dbReference type="NCBI Taxonomy" id="1343895"/>
    <lineage>
        <taxon>Bacteria</taxon>
        <taxon>Pseudomonadati</taxon>
        <taxon>Bacteroidota</taxon>
        <taxon>Cytophagia</taxon>
        <taxon>Cytophagales</taxon>
        <taxon>Hymenobacteraceae</taxon>
        <taxon>Pontibacter</taxon>
    </lineage>
</organism>
<keyword evidence="5" id="KW-0998">Cell outer membrane</keyword>
<dbReference type="Pfam" id="PF07980">
    <property type="entry name" value="SusD_RagB"/>
    <property type="match status" value="1"/>
</dbReference>
<dbReference type="InterPro" id="IPR033985">
    <property type="entry name" value="SusD-like_N"/>
</dbReference>
<feature type="signal peptide" evidence="6">
    <location>
        <begin position="1"/>
        <end position="20"/>
    </location>
</feature>
<feature type="domain" description="SusD-like N-terminal" evidence="8">
    <location>
        <begin position="24"/>
        <end position="221"/>
    </location>
</feature>
<protein>
    <submittedName>
        <fullName evidence="9">RagB/SusD family nutrient uptake outer membrane protein</fullName>
    </submittedName>
</protein>
<evidence type="ECO:0000256" key="2">
    <source>
        <dbReference type="ARBA" id="ARBA00006275"/>
    </source>
</evidence>
<dbReference type="InterPro" id="IPR011990">
    <property type="entry name" value="TPR-like_helical_dom_sf"/>
</dbReference>
<accession>A0ABW5CYC1</accession>
<keyword evidence="10" id="KW-1185">Reference proteome</keyword>
<feature type="domain" description="RagB/SusD" evidence="7">
    <location>
        <begin position="328"/>
        <end position="454"/>
    </location>
</feature>
<feature type="chain" id="PRO_5046912635" evidence="6">
    <location>
        <begin position="21"/>
        <end position="454"/>
    </location>
</feature>
<comment type="similarity">
    <text evidence="2">Belongs to the SusD family.</text>
</comment>
<evidence type="ECO:0000259" key="7">
    <source>
        <dbReference type="Pfam" id="PF07980"/>
    </source>
</evidence>
<dbReference type="InterPro" id="IPR012944">
    <property type="entry name" value="SusD_RagB_dom"/>
</dbReference>
<reference evidence="10" key="1">
    <citation type="journal article" date="2019" name="Int. J. Syst. Evol. Microbiol.">
        <title>The Global Catalogue of Microorganisms (GCM) 10K type strain sequencing project: providing services to taxonomists for standard genome sequencing and annotation.</title>
        <authorList>
            <consortium name="The Broad Institute Genomics Platform"/>
            <consortium name="The Broad Institute Genome Sequencing Center for Infectious Disease"/>
            <person name="Wu L."/>
            <person name="Ma J."/>
        </authorList>
    </citation>
    <scope>NUCLEOTIDE SEQUENCE [LARGE SCALE GENOMIC DNA]</scope>
    <source>
        <strain evidence="10">CGMCC 4.1782</strain>
    </source>
</reference>
<evidence type="ECO:0000256" key="4">
    <source>
        <dbReference type="ARBA" id="ARBA00023136"/>
    </source>
</evidence>
<comment type="subcellular location">
    <subcellularLocation>
        <location evidence="1">Cell outer membrane</location>
    </subcellularLocation>
</comment>
<dbReference type="PROSITE" id="PS51257">
    <property type="entry name" value="PROKAR_LIPOPROTEIN"/>
    <property type="match status" value="1"/>
</dbReference>
<evidence type="ECO:0000256" key="1">
    <source>
        <dbReference type="ARBA" id="ARBA00004442"/>
    </source>
</evidence>
<evidence type="ECO:0000313" key="10">
    <source>
        <dbReference type="Proteomes" id="UP001597374"/>
    </source>
</evidence>
<dbReference type="EMBL" id="JBHUIM010000002">
    <property type="protein sequence ID" value="MFD2247043.1"/>
    <property type="molecule type" value="Genomic_DNA"/>
</dbReference>
<dbReference type="CDD" id="cd08977">
    <property type="entry name" value="SusD"/>
    <property type="match status" value="1"/>
</dbReference>
<dbReference type="RefSeq" id="WP_250432248.1">
    <property type="nucleotide sequence ID" value="NZ_JALPRR010000006.1"/>
</dbReference>
<dbReference type="Gene3D" id="1.25.40.390">
    <property type="match status" value="1"/>
</dbReference>
<gene>
    <name evidence="9" type="ORF">ACFSKP_12305</name>
</gene>
<dbReference type="SUPFAM" id="SSF48452">
    <property type="entry name" value="TPR-like"/>
    <property type="match status" value="1"/>
</dbReference>
<name>A0ABW5CYC1_9BACT</name>
<evidence type="ECO:0000259" key="8">
    <source>
        <dbReference type="Pfam" id="PF14322"/>
    </source>
</evidence>
<keyword evidence="4" id="KW-0472">Membrane</keyword>
<evidence type="ECO:0000256" key="6">
    <source>
        <dbReference type="SAM" id="SignalP"/>
    </source>
</evidence>
<comment type="caution">
    <text evidence="9">The sequence shown here is derived from an EMBL/GenBank/DDBJ whole genome shotgun (WGS) entry which is preliminary data.</text>
</comment>
<proteinExistence type="inferred from homology"/>
<dbReference type="Pfam" id="PF14322">
    <property type="entry name" value="SusD-like_3"/>
    <property type="match status" value="1"/>
</dbReference>
<evidence type="ECO:0000313" key="9">
    <source>
        <dbReference type="EMBL" id="MFD2247043.1"/>
    </source>
</evidence>
<evidence type="ECO:0000256" key="5">
    <source>
        <dbReference type="ARBA" id="ARBA00023237"/>
    </source>
</evidence>
<keyword evidence="3 6" id="KW-0732">Signal</keyword>
<dbReference type="Proteomes" id="UP001597374">
    <property type="component" value="Unassembled WGS sequence"/>
</dbReference>
<evidence type="ECO:0000256" key="3">
    <source>
        <dbReference type="ARBA" id="ARBA00022729"/>
    </source>
</evidence>
<sequence length="454" mass="50128">MKRYSYIIMLALGLSVLSGCEDTLDVEPTTGVDIEEAITDETSLNRAALGTYSALQNSNYYGLRYLIYQDVYADNMQHRGTFTTDVEVSTRDIRASNLQIANTWASIYVAINRANTVIRAAEQLADLDEETRNRYIAEMRFIRALAHFDLLRVFGGVPVVTTPTTTIPEVQSLPRSSEAQVYDAVIADLMFAAENLGPAISNAPYRASSAAAVALLARVSLQRGDNASAEAAADAVITSGGYEILPNFGDLFVREGNAESIFELNFTTFDANGLGSASDPRTGGQKFYLRQAFFDQFKAAGDQGDVRFAQTTRFEGNRNRLLKYEDVAENADNVPVIRLAEMYLIRAEARARQGTPGAQADPQVIADINVIRERAGLSPITGALTNAAALDEILLQRRYEFVGEGLRFMDLKRYNLTCERLGFCEEDGEAFRNLWPIPLQQIEVNPNLTQNPGY</sequence>